<dbReference type="VEuPathDB" id="FungiDB:BTJ68_08893"/>
<gene>
    <name evidence="2" type="ORF">D0860_00879</name>
</gene>
<dbReference type="InterPro" id="IPR008928">
    <property type="entry name" value="6-hairpin_glycosidase_sf"/>
</dbReference>
<dbReference type="Gene3D" id="1.50.10.10">
    <property type="match status" value="1"/>
</dbReference>
<evidence type="ECO:0000256" key="1">
    <source>
        <dbReference type="SAM" id="Phobius"/>
    </source>
</evidence>
<keyword evidence="1" id="KW-1133">Transmembrane helix</keyword>
<dbReference type="Proteomes" id="UP000280598">
    <property type="component" value="Unassembled WGS sequence"/>
</dbReference>
<feature type="transmembrane region" description="Helical" evidence="1">
    <location>
        <begin position="32"/>
        <end position="51"/>
    </location>
</feature>
<dbReference type="EMBL" id="QWIS01000009">
    <property type="protein sequence ID" value="RMZ16733.1"/>
    <property type="molecule type" value="Genomic_DNA"/>
</dbReference>
<dbReference type="AlphaFoldDB" id="A0A3M7HTW8"/>
<evidence type="ECO:0000313" key="2">
    <source>
        <dbReference type="EMBL" id="RMZ16733.1"/>
    </source>
</evidence>
<organism evidence="2 3">
    <name type="scientific">Hortaea werneckii</name>
    <name type="common">Black yeast</name>
    <name type="synonym">Cladosporium werneckii</name>
    <dbReference type="NCBI Taxonomy" id="91943"/>
    <lineage>
        <taxon>Eukaryota</taxon>
        <taxon>Fungi</taxon>
        <taxon>Dikarya</taxon>
        <taxon>Ascomycota</taxon>
        <taxon>Pezizomycotina</taxon>
        <taxon>Dothideomycetes</taxon>
        <taxon>Dothideomycetidae</taxon>
        <taxon>Mycosphaerellales</taxon>
        <taxon>Teratosphaeriaceae</taxon>
        <taxon>Hortaea</taxon>
    </lineage>
</organism>
<keyword evidence="1" id="KW-0812">Transmembrane</keyword>
<dbReference type="InterPro" id="IPR012341">
    <property type="entry name" value="6hp_glycosidase-like_sf"/>
</dbReference>
<comment type="caution">
    <text evidence="2">The sequence shown here is derived from an EMBL/GenBank/DDBJ whole genome shotgun (WGS) entry which is preliminary data.</text>
</comment>
<dbReference type="SUPFAM" id="SSF48208">
    <property type="entry name" value="Six-hairpin glycosidases"/>
    <property type="match status" value="1"/>
</dbReference>
<keyword evidence="1" id="KW-0472">Membrane</keyword>
<accession>A0A3M7HTW8</accession>
<proteinExistence type="predicted"/>
<evidence type="ECO:0000313" key="3">
    <source>
        <dbReference type="Proteomes" id="UP000280598"/>
    </source>
</evidence>
<dbReference type="GO" id="GO:0003824">
    <property type="term" value="F:catalytic activity"/>
    <property type="evidence" value="ECO:0007669"/>
    <property type="project" value="UniProtKB-ARBA"/>
</dbReference>
<reference evidence="2 3" key="1">
    <citation type="journal article" date="2018" name="BMC Genomics">
        <title>Genomic evidence for intraspecific hybridization in a clonal and extremely halotolerant yeast.</title>
        <authorList>
            <person name="Gostincar C."/>
            <person name="Stajich J.E."/>
            <person name="Zupancic J."/>
            <person name="Zalar P."/>
            <person name="Gunde-Cimerman N."/>
        </authorList>
    </citation>
    <scope>NUCLEOTIDE SEQUENCE [LARGE SCALE GENOMIC DNA]</scope>
    <source>
        <strain evidence="2 3">EXF-562</strain>
    </source>
</reference>
<dbReference type="GO" id="GO:0005975">
    <property type="term" value="P:carbohydrate metabolic process"/>
    <property type="evidence" value="ECO:0007669"/>
    <property type="project" value="InterPro"/>
</dbReference>
<name>A0A3M7HTW8_HORWE</name>
<protein>
    <submittedName>
        <fullName evidence="2">Uncharacterized protein</fullName>
    </submittedName>
</protein>
<sequence length="743" mass="84593">MPSHHLESTELCYSAYYAPKHLIYERQERRKMLFLLFEIISLFSIPSYAVIDRKTIVQSFNPYRTSSSNSTPLQVGNGNFAFGADVSGLQTWLPYNTLSSWCWHNSSLPSIPNQTEPSDFTGLDWVTHRRFVNYAQPNPAEAEISQWMIANPHRVNLGRIGLWFGDRDVSEEDVENTEQALDLYTGMLTSSFVWDGSDVRVATVADPWSSTIAVELGSEKLADGALGIFLDYPYMTDKNKFEAPFVGLWNATSNHTTEVLHQSRRQATIKHLMDDTIYYTTIHWNDDASLSGPVPGTHRYILSTRGCHKLSVTVSYHDQLEPVDAAFYNVDGTGTRVSTNVELIRAASPHYWQWFWEEGAFLDLTSSDNANATELQRRIVQSQYILAVNEAGFDPPQESGLVNNGWYGKFHAEMWLWHIGHWGRWGRWVLQDRSVPGVYNRFLSTSLERAQRQGYDGARWGKMSDPTGRSAPGEINSLLIWQQPHPMYFAELDYRSHPSNRTLEKWADILWHTAEFMASYAYWNETTGVYDLGPPMYPSSENTDPNATMNTAFELAYWKMGLSIACEWQARQGKESPEHWKHVAGHLAPLPVQNETYVIFEGIENMWSTEDYTEDHPSMLGLYGWLPPQPDQFNLTIMQNTRDKVYETWNFTYSFGWDFPLLSMNAARLGDVDQAVAWLLDKNFAFDDAGYHVGGARVPTPYMPGAASLLWAVALLAGGWDGSEGGHWPDGWKVESEGFMPQL</sequence>